<sequence>MPLDRGTVLLPKDYSKKKIVSDLFWRQ</sequence>
<organism evidence="1 2">
    <name type="scientific">Moniliophthora roreri</name>
    <name type="common">Frosty pod rot fungus</name>
    <name type="synonym">Monilia roreri</name>
    <dbReference type="NCBI Taxonomy" id="221103"/>
    <lineage>
        <taxon>Eukaryota</taxon>
        <taxon>Fungi</taxon>
        <taxon>Dikarya</taxon>
        <taxon>Basidiomycota</taxon>
        <taxon>Agaricomycotina</taxon>
        <taxon>Agaricomycetes</taxon>
        <taxon>Agaricomycetidae</taxon>
        <taxon>Agaricales</taxon>
        <taxon>Marasmiineae</taxon>
        <taxon>Marasmiaceae</taxon>
        <taxon>Moniliophthora</taxon>
    </lineage>
</organism>
<reference evidence="1 2" key="1">
    <citation type="submission" date="2015-12" db="EMBL/GenBank/DDBJ databases">
        <title>Draft genome sequence of Moniliophthora roreri, the causal agent of frosty pod rot of cacao.</title>
        <authorList>
            <person name="Aime M.C."/>
            <person name="Diaz-Valderrama J.R."/>
            <person name="Kijpornyongpan T."/>
            <person name="Phillips-Mora W."/>
        </authorList>
    </citation>
    <scope>NUCLEOTIDE SEQUENCE [LARGE SCALE GENOMIC DNA]</scope>
    <source>
        <strain evidence="1 2">MCA 2952</strain>
    </source>
</reference>
<protein>
    <submittedName>
        <fullName evidence="1">Uncharacterized protein</fullName>
    </submittedName>
</protein>
<dbReference type="AlphaFoldDB" id="A0A0W0FNZ8"/>
<dbReference type="Proteomes" id="UP000054988">
    <property type="component" value="Unassembled WGS sequence"/>
</dbReference>
<accession>A0A0W0FNZ8</accession>
<evidence type="ECO:0000313" key="1">
    <source>
        <dbReference type="EMBL" id="KTB37972.1"/>
    </source>
</evidence>
<evidence type="ECO:0000313" key="2">
    <source>
        <dbReference type="Proteomes" id="UP000054988"/>
    </source>
</evidence>
<name>A0A0W0FNZ8_MONRR</name>
<gene>
    <name evidence="1" type="ORF">WG66_9451</name>
</gene>
<comment type="caution">
    <text evidence="1">The sequence shown here is derived from an EMBL/GenBank/DDBJ whole genome shotgun (WGS) entry which is preliminary data.</text>
</comment>
<proteinExistence type="predicted"/>
<dbReference type="EMBL" id="LATX01001793">
    <property type="protein sequence ID" value="KTB37972.1"/>
    <property type="molecule type" value="Genomic_DNA"/>
</dbReference>